<dbReference type="InterPro" id="IPR046150">
    <property type="entry name" value="DUF6152"/>
</dbReference>
<comment type="caution">
    <text evidence="3">The sequence shown here is derived from an EMBL/GenBank/DDBJ whole genome shotgun (WGS) entry which is preliminary data.</text>
</comment>
<keyword evidence="2" id="KW-0732">Signal</keyword>
<evidence type="ECO:0008006" key="5">
    <source>
        <dbReference type="Google" id="ProtNLM"/>
    </source>
</evidence>
<protein>
    <recommendedName>
        <fullName evidence="5">DUF3592 domain-containing protein</fullName>
    </recommendedName>
</protein>
<evidence type="ECO:0000313" key="4">
    <source>
        <dbReference type="Proteomes" id="UP000228987"/>
    </source>
</evidence>
<name>A0A2A5C8I6_9GAMM</name>
<dbReference type="Pfam" id="PF19649">
    <property type="entry name" value="DUF6152"/>
    <property type="match status" value="1"/>
</dbReference>
<evidence type="ECO:0000313" key="3">
    <source>
        <dbReference type="EMBL" id="PCJ39788.1"/>
    </source>
</evidence>
<reference evidence="4" key="1">
    <citation type="submission" date="2017-08" db="EMBL/GenBank/DDBJ databases">
        <title>A dynamic microbial community with high functional redundancy inhabits the cold, oxic subseafloor aquifer.</title>
        <authorList>
            <person name="Tully B.J."/>
            <person name="Wheat C.G."/>
            <person name="Glazer B.T."/>
            <person name="Huber J.A."/>
        </authorList>
    </citation>
    <scope>NUCLEOTIDE SEQUENCE [LARGE SCALE GENOMIC DNA]</scope>
</reference>
<dbReference type="AlphaFoldDB" id="A0A2A5C8I6"/>
<sequence>MIKKYLGVIAILSFNFFAIHNVALAHHSFAAIWDETRELEITGELSVVRWVNPHSFFMVSVTDASGNEETYRFENFPPAMLSSLGLSRKTMTDQIGNQVRVLYNPARDGTRTIGYGRVFDFLDGPTIVFTGDGSGGGSGEPSLGVGVLPE</sequence>
<feature type="region of interest" description="Disordered" evidence="1">
    <location>
        <begin position="131"/>
        <end position="150"/>
    </location>
</feature>
<organism evidence="3 4">
    <name type="scientific">SAR86 cluster bacterium</name>
    <dbReference type="NCBI Taxonomy" id="2030880"/>
    <lineage>
        <taxon>Bacteria</taxon>
        <taxon>Pseudomonadati</taxon>
        <taxon>Pseudomonadota</taxon>
        <taxon>Gammaproteobacteria</taxon>
        <taxon>SAR86 cluster</taxon>
    </lineage>
</organism>
<feature type="chain" id="PRO_5013150661" description="DUF3592 domain-containing protein" evidence="2">
    <location>
        <begin position="26"/>
        <end position="150"/>
    </location>
</feature>
<dbReference type="EMBL" id="NVWI01000012">
    <property type="protein sequence ID" value="PCJ39788.1"/>
    <property type="molecule type" value="Genomic_DNA"/>
</dbReference>
<proteinExistence type="predicted"/>
<gene>
    <name evidence="3" type="ORF">COA71_12945</name>
</gene>
<accession>A0A2A5C8I6</accession>
<dbReference type="Proteomes" id="UP000228987">
    <property type="component" value="Unassembled WGS sequence"/>
</dbReference>
<evidence type="ECO:0000256" key="2">
    <source>
        <dbReference type="SAM" id="SignalP"/>
    </source>
</evidence>
<feature type="compositionally biased region" description="Low complexity" evidence="1">
    <location>
        <begin position="140"/>
        <end position="150"/>
    </location>
</feature>
<feature type="signal peptide" evidence="2">
    <location>
        <begin position="1"/>
        <end position="25"/>
    </location>
</feature>
<evidence type="ECO:0000256" key="1">
    <source>
        <dbReference type="SAM" id="MobiDB-lite"/>
    </source>
</evidence>